<dbReference type="STRING" id="335541.Swol_1552"/>
<dbReference type="HOGENOM" id="CLU_2866279_0_0_9"/>
<dbReference type="eggNOG" id="COG2856">
    <property type="taxonomic scope" value="Bacteria"/>
</dbReference>
<dbReference type="OrthoDB" id="9893550at2"/>
<dbReference type="RefSeq" id="WP_011640954.1">
    <property type="nucleotide sequence ID" value="NC_008346.1"/>
</dbReference>
<gene>
    <name evidence="1" type="ordered locus">Swol_1552</name>
</gene>
<reference evidence="2" key="1">
    <citation type="journal article" date="2010" name="Environ. Microbiol.">
        <title>The genome of Syntrophomonas wolfei: new insights into syntrophic metabolism and biohydrogen production.</title>
        <authorList>
            <person name="Sieber J.R."/>
            <person name="Sims D.R."/>
            <person name="Han C."/>
            <person name="Kim E."/>
            <person name="Lykidis A."/>
            <person name="Lapidus A.L."/>
            <person name="McDonnald E."/>
            <person name="Rohlin L."/>
            <person name="Culley D.E."/>
            <person name="Gunsalus R."/>
            <person name="McInerney M.J."/>
        </authorList>
    </citation>
    <scope>NUCLEOTIDE SEQUENCE [LARGE SCALE GENOMIC DNA]</scope>
    <source>
        <strain evidence="2">DSM 2245B / Goettingen</strain>
    </source>
</reference>
<dbReference type="KEGG" id="swo:Swol_1552"/>
<proteinExistence type="predicted"/>
<keyword evidence="2" id="KW-1185">Reference proteome</keyword>
<dbReference type="EMBL" id="CP000448">
    <property type="protein sequence ID" value="ABI68855.1"/>
    <property type="molecule type" value="Genomic_DNA"/>
</dbReference>
<protein>
    <submittedName>
        <fullName evidence="1">Uncharacterized protein</fullName>
    </submittedName>
</protein>
<evidence type="ECO:0000313" key="1">
    <source>
        <dbReference type="EMBL" id="ABI68855.1"/>
    </source>
</evidence>
<accession>Q0AWP9</accession>
<evidence type="ECO:0000313" key="2">
    <source>
        <dbReference type="Proteomes" id="UP000001968"/>
    </source>
</evidence>
<organism evidence="1 2">
    <name type="scientific">Syntrophomonas wolfei subsp. wolfei (strain DSM 2245B / Goettingen)</name>
    <dbReference type="NCBI Taxonomy" id="335541"/>
    <lineage>
        <taxon>Bacteria</taxon>
        <taxon>Bacillati</taxon>
        <taxon>Bacillota</taxon>
        <taxon>Clostridia</taxon>
        <taxon>Eubacteriales</taxon>
        <taxon>Syntrophomonadaceae</taxon>
        <taxon>Syntrophomonas</taxon>
    </lineage>
</organism>
<name>Q0AWP9_SYNWW</name>
<dbReference type="AlphaFoldDB" id="Q0AWP9"/>
<dbReference type="Proteomes" id="UP000001968">
    <property type="component" value="Chromosome"/>
</dbReference>
<sequence length="64" mass="7336">MRKQAGEKYDVSVFSLANSLVDLYPDKFAVVQSDGQTEYMENLIPEWSRQRGMHNGIKATLWVS</sequence>